<gene>
    <name evidence="3" type="ORF">CON36_33645</name>
</gene>
<sequence>MAKDAKTEKATPRKRRLEREQGNLARSKEMGTFLTLLSFAILLFVFGSKLAKDMLDLVSSLYNMIMTGAKAPDLIIGGFKQVFFTLIPVFVLGTLFYIINYVLQVKFLFSFKIIKPNFKKLVNFKGYFGELFSRKKVIEVLRNFAMLILFVVIAYYVLKGKVSILAGSIWVPWQKAFENIIGVYKVAFLSLLSLLFFIALIDMLYQKWEHEQKIKMKKEEVKDESKNNEGSPEVKRRRKELMFALLQKDVTEKVPQATVIINNPTHISVALRYKKGEDDLPVVIAKGEEQLALYMRTLAKEHKVPMIENKPLARTLYFNVDVNQPIQEEMFEAVAMILRQLIEKNQIEL</sequence>
<organism evidence="3 4">
    <name type="scientific">Bacillus cereus</name>
    <dbReference type="NCBI Taxonomy" id="1396"/>
    <lineage>
        <taxon>Bacteria</taxon>
        <taxon>Bacillati</taxon>
        <taxon>Bacillota</taxon>
        <taxon>Bacilli</taxon>
        <taxon>Bacillales</taxon>
        <taxon>Bacillaceae</taxon>
        <taxon>Bacillus</taxon>
        <taxon>Bacillus cereus group</taxon>
    </lineage>
</organism>
<name>A0A9X6SST7_BACCE</name>
<evidence type="ECO:0000256" key="2">
    <source>
        <dbReference type="SAM" id="Phobius"/>
    </source>
</evidence>
<protein>
    <submittedName>
        <fullName evidence="3">Flagellar biosynthesis protein FlhB</fullName>
    </submittedName>
</protein>
<dbReference type="RefSeq" id="WP_098006981.1">
    <property type="nucleotide sequence ID" value="NZ_JAWLRU010000002.1"/>
</dbReference>
<accession>A0A9X6SST7</accession>
<dbReference type="Proteomes" id="UP000219922">
    <property type="component" value="Unassembled WGS sequence"/>
</dbReference>
<keyword evidence="3" id="KW-0966">Cell projection</keyword>
<dbReference type="PANTHER" id="PTHR30531:SF12">
    <property type="entry name" value="FLAGELLAR BIOSYNTHETIC PROTEIN FLHB"/>
    <property type="match status" value="1"/>
</dbReference>
<comment type="caution">
    <text evidence="3">The sequence shown here is derived from an EMBL/GenBank/DDBJ whole genome shotgun (WGS) entry which is preliminary data.</text>
</comment>
<proteinExistence type="predicted"/>
<keyword evidence="2" id="KW-1133">Transmembrane helix</keyword>
<feature type="transmembrane region" description="Helical" evidence="2">
    <location>
        <begin position="182"/>
        <end position="205"/>
    </location>
</feature>
<feature type="transmembrane region" description="Helical" evidence="2">
    <location>
        <begin position="82"/>
        <end position="103"/>
    </location>
</feature>
<dbReference type="PANTHER" id="PTHR30531">
    <property type="entry name" value="FLAGELLAR BIOSYNTHETIC PROTEIN FLHB"/>
    <property type="match status" value="1"/>
</dbReference>
<evidence type="ECO:0000256" key="1">
    <source>
        <dbReference type="SAM" id="MobiDB-lite"/>
    </source>
</evidence>
<dbReference type="InterPro" id="IPR006135">
    <property type="entry name" value="T3SS_substrate_exporter"/>
</dbReference>
<dbReference type="GO" id="GO:0009306">
    <property type="term" value="P:protein secretion"/>
    <property type="evidence" value="ECO:0007669"/>
    <property type="project" value="InterPro"/>
</dbReference>
<feature type="region of interest" description="Disordered" evidence="1">
    <location>
        <begin position="1"/>
        <end position="21"/>
    </location>
</feature>
<dbReference type="InterPro" id="IPR029025">
    <property type="entry name" value="T3SS_substrate_exporter_C"/>
</dbReference>
<reference evidence="3 4" key="1">
    <citation type="submission" date="2017-09" db="EMBL/GenBank/DDBJ databases">
        <title>Large-scale bioinformatics analysis of Bacillus genomes uncovers conserved roles of natural products in bacterial physiology.</title>
        <authorList>
            <consortium name="Agbiome Team Llc"/>
            <person name="Bleich R.M."/>
            <person name="Grubbs K.J."/>
            <person name="Santa Maria K.C."/>
            <person name="Allen S.E."/>
            <person name="Farag S."/>
            <person name="Shank E.A."/>
            <person name="Bowers A."/>
        </authorList>
    </citation>
    <scope>NUCLEOTIDE SEQUENCE [LARGE SCALE GENOMIC DNA]</scope>
    <source>
        <strain evidence="3 4">AFS092789</strain>
    </source>
</reference>
<dbReference type="GO" id="GO:0005886">
    <property type="term" value="C:plasma membrane"/>
    <property type="evidence" value="ECO:0007669"/>
    <property type="project" value="TreeGrafter"/>
</dbReference>
<dbReference type="Pfam" id="PF01312">
    <property type="entry name" value="Bac_export_2"/>
    <property type="match status" value="1"/>
</dbReference>
<keyword evidence="2" id="KW-0472">Membrane</keyword>
<dbReference type="AlphaFoldDB" id="A0A9X6SST7"/>
<feature type="transmembrane region" description="Helical" evidence="2">
    <location>
        <begin position="140"/>
        <end position="158"/>
    </location>
</feature>
<dbReference type="PRINTS" id="PR00950">
    <property type="entry name" value="TYPE3IMSPROT"/>
</dbReference>
<keyword evidence="3" id="KW-0969">Cilium</keyword>
<dbReference type="EMBL" id="NVMX01000184">
    <property type="protein sequence ID" value="PDZ94462.1"/>
    <property type="molecule type" value="Genomic_DNA"/>
</dbReference>
<dbReference type="Gene3D" id="3.40.1690.10">
    <property type="entry name" value="secretion proteins EscU"/>
    <property type="match status" value="1"/>
</dbReference>
<keyword evidence="2" id="KW-0812">Transmembrane</keyword>
<dbReference type="SUPFAM" id="SSF160544">
    <property type="entry name" value="EscU C-terminal domain-like"/>
    <property type="match status" value="1"/>
</dbReference>
<evidence type="ECO:0000313" key="4">
    <source>
        <dbReference type="Proteomes" id="UP000219922"/>
    </source>
</evidence>
<evidence type="ECO:0000313" key="3">
    <source>
        <dbReference type="EMBL" id="PDZ94462.1"/>
    </source>
</evidence>
<keyword evidence="3" id="KW-0282">Flagellum</keyword>